<protein>
    <submittedName>
        <fullName evidence="1">Uncharacterized protein</fullName>
    </submittedName>
</protein>
<dbReference type="EMBL" id="BMAW01027483">
    <property type="protein sequence ID" value="GFU02317.1"/>
    <property type="molecule type" value="Genomic_DNA"/>
</dbReference>
<name>A0A8X6Q5Z5_NEPPI</name>
<accession>A0A8X6Q5Z5</accession>
<comment type="caution">
    <text evidence="1">The sequence shown here is derived from an EMBL/GenBank/DDBJ whole genome shotgun (WGS) entry which is preliminary data.</text>
</comment>
<proteinExistence type="predicted"/>
<gene>
    <name evidence="1" type="ORF">NPIL_549291</name>
</gene>
<evidence type="ECO:0000313" key="2">
    <source>
        <dbReference type="Proteomes" id="UP000887013"/>
    </source>
</evidence>
<organism evidence="1 2">
    <name type="scientific">Nephila pilipes</name>
    <name type="common">Giant wood spider</name>
    <name type="synonym">Nephila maculata</name>
    <dbReference type="NCBI Taxonomy" id="299642"/>
    <lineage>
        <taxon>Eukaryota</taxon>
        <taxon>Metazoa</taxon>
        <taxon>Ecdysozoa</taxon>
        <taxon>Arthropoda</taxon>
        <taxon>Chelicerata</taxon>
        <taxon>Arachnida</taxon>
        <taxon>Araneae</taxon>
        <taxon>Araneomorphae</taxon>
        <taxon>Entelegynae</taxon>
        <taxon>Araneoidea</taxon>
        <taxon>Nephilidae</taxon>
        <taxon>Nephila</taxon>
    </lineage>
</organism>
<keyword evidence="2" id="KW-1185">Reference proteome</keyword>
<dbReference type="Proteomes" id="UP000887013">
    <property type="component" value="Unassembled WGS sequence"/>
</dbReference>
<dbReference type="AlphaFoldDB" id="A0A8X6Q5Z5"/>
<reference evidence="1" key="1">
    <citation type="submission" date="2020-08" db="EMBL/GenBank/DDBJ databases">
        <title>Multicomponent nature underlies the extraordinary mechanical properties of spider dragline silk.</title>
        <authorList>
            <person name="Kono N."/>
            <person name="Nakamura H."/>
            <person name="Mori M."/>
            <person name="Yoshida Y."/>
            <person name="Ohtoshi R."/>
            <person name="Malay A.D."/>
            <person name="Moran D.A.P."/>
            <person name="Tomita M."/>
            <person name="Numata K."/>
            <person name="Arakawa K."/>
        </authorList>
    </citation>
    <scope>NUCLEOTIDE SEQUENCE</scope>
</reference>
<evidence type="ECO:0000313" key="1">
    <source>
        <dbReference type="EMBL" id="GFU02317.1"/>
    </source>
</evidence>
<sequence>MGGRPLTLTPLGALFTSKEDPEDLRDFPCISQSITGRLLKTAEEILDLVRKGFSNSNGKISHLFTEGNWVFDFIQRFFHPLSPYLPSFGRMRE</sequence>